<protein>
    <submittedName>
        <fullName evidence="1">Uncharacterized protein</fullName>
    </submittedName>
</protein>
<dbReference type="EMBL" id="CM047581">
    <property type="protein sequence ID" value="KAI9916968.1"/>
    <property type="molecule type" value="Genomic_DNA"/>
</dbReference>
<name>A0ACC0WGB3_9STRA</name>
<dbReference type="Proteomes" id="UP001163321">
    <property type="component" value="Chromosome 2"/>
</dbReference>
<evidence type="ECO:0000313" key="1">
    <source>
        <dbReference type="EMBL" id="KAI9916968.1"/>
    </source>
</evidence>
<sequence>MECLHFSTYLPSSKHDIPRTMRGIQLLSLIPLIASGIDGKTLRFDDLDGATTERGHEERMDRGKFTTFLTKGDTVINTAGNQRVPVSSAVREQFMRYNGYDYTRNEAEGLFNRWIMKAFNEGNLDTVLAMVKQDLNVDELQNLAAYELFKERVTSFRDKMKTNQFPD</sequence>
<reference evidence="1 2" key="1">
    <citation type="journal article" date="2022" name="bioRxiv">
        <title>The genome of the oomycete Peronosclerospora sorghi, a cosmopolitan pathogen of maize and sorghum, is inflated with dispersed pseudogenes.</title>
        <authorList>
            <person name="Fletcher K."/>
            <person name="Martin F."/>
            <person name="Isakeit T."/>
            <person name="Cavanaugh K."/>
            <person name="Magill C."/>
            <person name="Michelmore R."/>
        </authorList>
    </citation>
    <scope>NUCLEOTIDE SEQUENCE [LARGE SCALE GENOMIC DNA]</scope>
    <source>
        <strain evidence="1">P6</strain>
    </source>
</reference>
<gene>
    <name evidence="1" type="ORF">PsorP6_017179</name>
</gene>
<accession>A0ACC0WGB3</accession>
<comment type="caution">
    <text evidence="1">The sequence shown here is derived from an EMBL/GenBank/DDBJ whole genome shotgun (WGS) entry which is preliminary data.</text>
</comment>
<keyword evidence="2" id="KW-1185">Reference proteome</keyword>
<proteinExistence type="predicted"/>
<evidence type="ECO:0000313" key="2">
    <source>
        <dbReference type="Proteomes" id="UP001163321"/>
    </source>
</evidence>
<organism evidence="1 2">
    <name type="scientific">Peronosclerospora sorghi</name>
    <dbReference type="NCBI Taxonomy" id="230839"/>
    <lineage>
        <taxon>Eukaryota</taxon>
        <taxon>Sar</taxon>
        <taxon>Stramenopiles</taxon>
        <taxon>Oomycota</taxon>
        <taxon>Peronosporomycetes</taxon>
        <taxon>Peronosporales</taxon>
        <taxon>Peronosporaceae</taxon>
        <taxon>Peronosclerospora</taxon>
    </lineage>
</organism>